<evidence type="ECO:0008006" key="3">
    <source>
        <dbReference type="Google" id="ProtNLM"/>
    </source>
</evidence>
<keyword evidence="2" id="KW-1185">Reference proteome</keyword>
<dbReference type="STRING" id="454194.PYK22_00043"/>
<protein>
    <recommendedName>
        <fullName evidence="3">tRNA-guanine(15) transglycosylase-like domain-containing protein</fullName>
    </recommendedName>
</protein>
<dbReference type="InterPro" id="IPR036511">
    <property type="entry name" value="TGT-like_sf"/>
</dbReference>
<name>A0A0B6WSS6_9BACT</name>
<dbReference type="Proteomes" id="UP000031518">
    <property type="component" value="Unassembled WGS sequence"/>
</dbReference>
<accession>A0A0B6WSS6</accession>
<organism evidence="1 2">
    <name type="scientific">Pyrinomonas methylaliphatogenes</name>
    <dbReference type="NCBI Taxonomy" id="454194"/>
    <lineage>
        <taxon>Bacteria</taxon>
        <taxon>Pseudomonadati</taxon>
        <taxon>Acidobacteriota</taxon>
        <taxon>Blastocatellia</taxon>
        <taxon>Blastocatellales</taxon>
        <taxon>Pyrinomonadaceae</taxon>
        <taxon>Pyrinomonas</taxon>
    </lineage>
</organism>
<dbReference type="SUPFAM" id="SSF51713">
    <property type="entry name" value="tRNA-guanine transglycosylase"/>
    <property type="match status" value="1"/>
</dbReference>
<reference evidence="1 2" key="2">
    <citation type="submission" date="2015-01" db="EMBL/GenBank/DDBJ databases">
        <title>Complete genome sequence of Pyrinomonas methylaliphatogenes type strain K22T.</title>
        <authorList>
            <person name="Lee K.C.Y."/>
            <person name="Power J.F."/>
            <person name="Dunfield P.F."/>
            <person name="Morgan X.C."/>
            <person name="Huttenhower C."/>
            <person name="Stott M.B."/>
        </authorList>
    </citation>
    <scope>NUCLEOTIDE SEQUENCE [LARGE SCALE GENOMIC DNA]</scope>
    <source>
        <strain evidence="1 2">K22</strain>
    </source>
</reference>
<dbReference type="RefSeq" id="WP_041973035.1">
    <property type="nucleotide sequence ID" value="NZ_CBXV010000001.1"/>
</dbReference>
<dbReference type="AlphaFoldDB" id="A0A0B6WSS6"/>
<dbReference type="GO" id="GO:0006400">
    <property type="term" value="P:tRNA modification"/>
    <property type="evidence" value="ECO:0007669"/>
    <property type="project" value="InterPro"/>
</dbReference>
<sequence>MLFQGEVRQERFNLHKAVNRTDGAETFQGEMSQERFNFPLAHLQQVAQPRGHIQLPGSGERVVAPLGSWKGRELSPQEKKRLLDCACPACQRASIAGLKAQGARGFHNRATHNLWVLLREGRWIEEQLRAGRYHTSFVEHLENSTYRPLVQQLVNLLELEGKIKQTTR</sequence>
<dbReference type="EMBL" id="CBXV010000001">
    <property type="protein sequence ID" value="CDM64051.1"/>
    <property type="molecule type" value="Genomic_DNA"/>
</dbReference>
<reference evidence="1 2" key="1">
    <citation type="submission" date="2013-12" db="EMBL/GenBank/DDBJ databases">
        <authorList>
            <person name="Stott M."/>
        </authorList>
    </citation>
    <scope>NUCLEOTIDE SEQUENCE [LARGE SCALE GENOMIC DNA]</scope>
    <source>
        <strain evidence="1 2">K22</strain>
    </source>
</reference>
<evidence type="ECO:0000313" key="1">
    <source>
        <dbReference type="EMBL" id="CDM64051.1"/>
    </source>
</evidence>
<proteinExistence type="predicted"/>
<gene>
    <name evidence="1" type="ORF">PYK22_00043</name>
</gene>
<evidence type="ECO:0000313" key="2">
    <source>
        <dbReference type="Proteomes" id="UP000031518"/>
    </source>
</evidence>